<dbReference type="Gene3D" id="3.40.30.10">
    <property type="entry name" value="Glutaredoxin"/>
    <property type="match status" value="1"/>
</dbReference>
<gene>
    <name evidence="6" type="ORF">FAM09_03675</name>
</gene>
<dbReference type="InterPro" id="IPR013766">
    <property type="entry name" value="Thioredoxin_domain"/>
</dbReference>
<evidence type="ECO:0000259" key="5">
    <source>
        <dbReference type="PROSITE" id="PS51352"/>
    </source>
</evidence>
<organism evidence="6 7">
    <name type="scientific">Niastella caeni</name>
    <dbReference type="NCBI Taxonomy" id="2569763"/>
    <lineage>
        <taxon>Bacteria</taxon>
        <taxon>Pseudomonadati</taxon>
        <taxon>Bacteroidota</taxon>
        <taxon>Chitinophagia</taxon>
        <taxon>Chitinophagales</taxon>
        <taxon>Chitinophagaceae</taxon>
        <taxon>Niastella</taxon>
    </lineage>
</organism>
<dbReference type="GO" id="GO:0030313">
    <property type="term" value="C:cell envelope"/>
    <property type="evidence" value="ECO:0007669"/>
    <property type="project" value="UniProtKB-SubCell"/>
</dbReference>
<dbReference type="InterPro" id="IPR013740">
    <property type="entry name" value="Redoxin"/>
</dbReference>
<dbReference type="GO" id="GO:0017004">
    <property type="term" value="P:cytochrome complex assembly"/>
    <property type="evidence" value="ECO:0007669"/>
    <property type="project" value="UniProtKB-KW"/>
</dbReference>
<sequence>MYIIGTIFIRPASLSAFRLVTLYLTIHLYLSAGFIYSQSPTTRANYACVEKNGKFGLIDTTGAIIIPVCHDGFITAYNDSTFSVNGDSAIVITARSQQYAAFSLKLDGNWFLQTNTNVWVIGFYDKLVYFKNDFWQYKVVTKKENDLQILLQKGKKSFLLPVTINSDSTIKVTHNATALLLTNKRRRMAAEEVLPPSKEIKDTAFIKGYVDHRQLTSLKLMEFRVSNLILGNTTVQNATVDENGQFNLRLPLQFPSSLVIIEFGGVFEYVFMRPGDTAIVYIDILPYQNAKSADEIRNINCNMAIAGTRGAFNNEYRDYRLYVKRPDDYKEQAKMIRESDQNTYKEYELTKKQFSDSLVAAYRAQFTMSNLLWQTIKETNKYHLANSLYRYRWLHKPDKEVSLSAGYLNLVYSFTADDNYAHLAGFEFDGFIREVINKAVNEHLTNRKEIDSFITINSSLKKGLQYVQKNDKSLTEDLIKSIESLKEFGPTFGASTSGFSVRFSTKDSAEAIKFMQQYGHLMKFLDNNDYWYYYYSGMELLYGLSRIDSLFPKGIFRNYLLGHYLYTWFIENNRLNPDEGILNRIKMMCSDSGTYAIIAREIFRTKRQLEEEKYEDMVSSTWLREKETVINKIARENKGKVIYIDIWATWCGPCIEQFPYSKELQKHFEGKPVSFVYLCADSEKSNWQSSIKRYGLSGQHFFVDSDEISKLRARYNFSGYPRYMIINKEGRLVSSNALRPQIKEALISIIEDLLK</sequence>
<dbReference type="GO" id="GO:0016491">
    <property type="term" value="F:oxidoreductase activity"/>
    <property type="evidence" value="ECO:0007669"/>
    <property type="project" value="InterPro"/>
</dbReference>
<evidence type="ECO:0000256" key="3">
    <source>
        <dbReference type="ARBA" id="ARBA00023157"/>
    </source>
</evidence>
<dbReference type="PANTHER" id="PTHR42852:SF6">
    <property type="entry name" value="THIOL:DISULFIDE INTERCHANGE PROTEIN DSBE"/>
    <property type="match status" value="1"/>
</dbReference>
<dbReference type="InterPro" id="IPR036249">
    <property type="entry name" value="Thioredoxin-like_sf"/>
</dbReference>
<evidence type="ECO:0000256" key="4">
    <source>
        <dbReference type="ARBA" id="ARBA00023284"/>
    </source>
</evidence>
<comment type="subcellular location">
    <subcellularLocation>
        <location evidence="1">Cell envelope</location>
    </subcellularLocation>
</comment>
<reference evidence="6 7" key="1">
    <citation type="submission" date="2019-04" db="EMBL/GenBank/DDBJ databases">
        <title>Niastella caeni sp. nov., isolated from activated sludge.</title>
        <authorList>
            <person name="Sheng M."/>
        </authorList>
    </citation>
    <scope>NUCLEOTIDE SEQUENCE [LARGE SCALE GENOMIC DNA]</scope>
    <source>
        <strain evidence="6 7">HX-2-15</strain>
    </source>
</reference>
<feature type="domain" description="Thioredoxin" evidence="5">
    <location>
        <begin position="608"/>
        <end position="755"/>
    </location>
</feature>
<keyword evidence="2" id="KW-0201">Cytochrome c-type biogenesis</keyword>
<dbReference type="Pfam" id="PF08534">
    <property type="entry name" value="Redoxin"/>
    <property type="match status" value="1"/>
</dbReference>
<protein>
    <submittedName>
        <fullName evidence="6">TlpA family protein disulfide reductase</fullName>
    </submittedName>
</protein>
<evidence type="ECO:0000313" key="6">
    <source>
        <dbReference type="EMBL" id="THU41224.1"/>
    </source>
</evidence>
<dbReference type="SUPFAM" id="SSF52833">
    <property type="entry name" value="Thioredoxin-like"/>
    <property type="match status" value="1"/>
</dbReference>
<evidence type="ECO:0000256" key="2">
    <source>
        <dbReference type="ARBA" id="ARBA00022748"/>
    </source>
</evidence>
<accession>A0A4S8I317</accession>
<keyword evidence="3" id="KW-1015">Disulfide bond</keyword>
<dbReference type="PANTHER" id="PTHR42852">
    <property type="entry name" value="THIOL:DISULFIDE INTERCHANGE PROTEIN DSBE"/>
    <property type="match status" value="1"/>
</dbReference>
<dbReference type="PROSITE" id="PS51352">
    <property type="entry name" value="THIOREDOXIN_2"/>
    <property type="match status" value="1"/>
</dbReference>
<dbReference type="EMBL" id="STFF01000001">
    <property type="protein sequence ID" value="THU41224.1"/>
    <property type="molecule type" value="Genomic_DNA"/>
</dbReference>
<dbReference type="AlphaFoldDB" id="A0A4S8I317"/>
<evidence type="ECO:0000256" key="1">
    <source>
        <dbReference type="ARBA" id="ARBA00004196"/>
    </source>
</evidence>
<keyword evidence="7" id="KW-1185">Reference proteome</keyword>
<comment type="caution">
    <text evidence="6">The sequence shown here is derived from an EMBL/GenBank/DDBJ whole genome shotgun (WGS) entry which is preliminary data.</text>
</comment>
<keyword evidence="4" id="KW-0676">Redox-active center</keyword>
<evidence type="ECO:0000313" key="7">
    <source>
        <dbReference type="Proteomes" id="UP000306918"/>
    </source>
</evidence>
<dbReference type="InterPro" id="IPR050553">
    <property type="entry name" value="Thioredoxin_ResA/DsbE_sf"/>
</dbReference>
<proteinExistence type="predicted"/>
<dbReference type="OrthoDB" id="1120316at2"/>
<dbReference type="Proteomes" id="UP000306918">
    <property type="component" value="Unassembled WGS sequence"/>
</dbReference>
<name>A0A4S8I317_9BACT</name>
<dbReference type="CDD" id="cd02966">
    <property type="entry name" value="TlpA_like_family"/>
    <property type="match status" value="1"/>
</dbReference>